<dbReference type="GO" id="GO:0003676">
    <property type="term" value="F:nucleic acid binding"/>
    <property type="evidence" value="ECO:0007669"/>
    <property type="project" value="InterPro"/>
</dbReference>
<dbReference type="Proteomes" id="UP000053825">
    <property type="component" value="Unassembled WGS sequence"/>
</dbReference>
<accession>A0A0L7R408</accession>
<dbReference type="AlphaFoldDB" id="A0A0L7R408"/>
<evidence type="ECO:0000313" key="2">
    <source>
        <dbReference type="Proteomes" id="UP000053825"/>
    </source>
</evidence>
<organism evidence="1 2">
    <name type="scientific">Habropoda laboriosa</name>
    <dbReference type="NCBI Taxonomy" id="597456"/>
    <lineage>
        <taxon>Eukaryota</taxon>
        <taxon>Metazoa</taxon>
        <taxon>Ecdysozoa</taxon>
        <taxon>Arthropoda</taxon>
        <taxon>Hexapoda</taxon>
        <taxon>Insecta</taxon>
        <taxon>Pterygota</taxon>
        <taxon>Neoptera</taxon>
        <taxon>Endopterygota</taxon>
        <taxon>Hymenoptera</taxon>
        <taxon>Apocrita</taxon>
        <taxon>Aculeata</taxon>
        <taxon>Apoidea</taxon>
        <taxon>Anthophila</taxon>
        <taxon>Apidae</taxon>
        <taxon>Habropoda</taxon>
    </lineage>
</organism>
<sequence length="89" mass="11017">MLFRILSNWIHIIDSKPRSFYRDGIRKLPEKWQKVITNNGNYFDDWSVFILFECNFDCTQKSERIYSYVQYITYLYAFRENAYTIFFHS</sequence>
<dbReference type="InterPro" id="IPR036397">
    <property type="entry name" value="RNaseH_sf"/>
</dbReference>
<reference evidence="1 2" key="1">
    <citation type="submission" date="2015-07" db="EMBL/GenBank/DDBJ databases">
        <title>The genome of Habropoda laboriosa.</title>
        <authorList>
            <person name="Pan H."/>
            <person name="Kapheim K."/>
        </authorList>
    </citation>
    <scope>NUCLEOTIDE SEQUENCE [LARGE SCALE GENOMIC DNA]</scope>
    <source>
        <strain evidence="1">0110345459</strain>
    </source>
</reference>
<proteinExistence type="predicted"/>
<evidence type="ECO:0000313" key="1">
    <source>
        <dbReference type="EMBL" id="KOC65625.1"/>
    </source>
</evidence>
<keyword evidence="2" id="KW-1185">Reference proteome</keyword>
<protein>
    <submittedName>
        <fullName evidence="1">Uncharacterized protein</fullName>
    </submittedName>
</protein>
<gene>
    <name evidence="1" type="ORF">WH47_01660</name>
</gene>
<dbReference type="Gene3D" id="3.30.420.10">
    <property type="entry name" value="Ribonuclease H-like superfamily/Ribonuclease H"/>
    <property type="match status" value="1"/>
</dbReference>
<dbReference type="EMBL" id="KQ414659">
    <property type="protein sequence ID" value="KOC65625.1"/>
    <property type="molecule type" value="Genomic_DNA"/>
</dbReference>
<name>A0A0L7R408_9HYME</name>